<accession>A0A1G2CHZ9</accession>
<evidence type="ECO:0000313" key="3">
    <source>
        <dbReference type="Proteomes" id="UP000178495"/>
    </source>
</evidence>
<organism evidence="2 3">
    <name type="scientific">Candidatus Liptonbacteria bacterium RIFCSPLOWO2_01_FULL_56_20</name>
    <dbReference type="NCBI Taxonomy" id="1798652"/>
    <lineage>
        <taxon>Bacteria</taxon>
        <taxon>Candidatus Liptoniibacteriota</taxon>
    </lineage>
</organism>
<reference evidence="2 3" key="1">
    <citation type="journal article" date="2016" name="Nat. Commun.">
        <title>Thousands of microbial genomes shed light on interconnected biogeochemical processes in an aquifer system.</title>
        <authorList>
            <person name="Anantharaman K."/>
            <person name="Brown C.T."/>
            <person name="Hug L.A."/>
            <person name="Sharon I."/>
            <person name="Castelle C.J."/>
            <person name="Probst A.J."/>
            <person name="Thomas B.C."/>
            <person name="Singh A."/>
            <person name="Wilkins M.J."/>
            <person name="Karaoz U."/>
            <person name="Brodie E.L."/>
            <person name="Williams K.H."/>
            <person name="Hubbard S.S."/>
            <person name="Banfield J.F."/>
        </authorList>
    </citation>
    <scope>NUCLEOTIDE SEQUENCE [LARGE SCALE GENOMIC DNA]</scope>
</reference>
<name>A0A1G2CHZ9_9BACT</name>
<gene>
    <name evidence="2" type="ORF">A3A43_02580</name>
</gene>
<dbReference type="Gene3D" id="3.40.50.150">
    <property type="entry name" value="Vaccinia Virus protein VP39"/>
    <property type="match status" value="1"/>
</dbReference>
<dbReference type="AlphaFoldDB" id="A0A1G2CHZ9"/>
<sequence length="284" mass="31286">MRDHSTYSLKALVKKVPGVAAAYRYMRDYRLLRAEPRPTPFGFKIVGSKAMQDGNYEVTDTEVFRKFAAGSDVVVNAGAHIGYYCLHALALGKRVVAFEPMPANSAVLCKNVFLNGWGNRAEVFKLALGEAVGIEPMYGRGSGSSLIRGWAGFSSKLPTLVPVSTLDAVLGDRFKGQKVLVLVDVEGGEHELLLGAKKLLDADPRPIWMVEIALFEHQPKERGRNRNFLRTFELFWERGYGAYGIVGKEVRSFSRKEITADPGAVKNNLSSSNFIFIHASADAV</sequence>
<dbReference type="STRING" id="1798652.A3A43_02580"/>
<dbReference type="PANTHER" id="PTHR34203">
    <property type="entry name" value="METHYLTRANSFERASE, FKBM FAMILY PROTEIN"/>
    <property type="match status" value="1"/>
</dbReference>
<evidence type="ECO:0000259" key="1">
    <source>
        <dbReference type="Pfam" id="PF05050"/>
    </source>
</evidence>
<dbReference type="SUPFAM" id="SSF53335">
    <property type="entry name" value="S-adenosyl-L-methionine-dependent methyltransferases"/>
    <property type="match status" value="1"/>
</dbReference>
<dbReference type="Proteomes" id="UP000178495">
    <property type="component" value="Unassembled WGS sequence"/>
</dbReference>
<dbReference type="NCBIfam" id="TIGR01444">
    <property type="entry name" value="fkbM_fam"/>
    <property type="match status" value="1"/>
</dbReference>
<protein>
    <recommendedName>
        <fullName evidence="1">Methyltransferase FkbM domain-containing protein</fullName>
    </recommendedName>
</protein>
<dbReference type="Pfam" id="PF05050">
    <property type="entry name" value="Methyltransf_21"/>
    <property type="match status" value="1"/>
</dbReference>
<comment type="caution">
    <text evidence="2">The sequence shown here is derived from an EMBL/GenBank/DDBJ whole genome shotgun (WGS) entry which is preliminary data.</text>
</comment>
<dbReference type="InterPro" id="IPR052514">
    <property type="entry name" value="SAM-dependent_MTase"/>
</dbReference>
<evidence type="ECO:0000313" key="2">
    <source>
        <dbReference type="EMBL" id="OGZ00857.1"/>
    </source>
</evidence>
<dbReference type="InterPro" id="IPR029063">
    <property type="entry name" value="SAM-dependent_MTases_sf"/>
</dbReference>
<feature type="domain" description="Methyltransferase FkbM" evidence="1">
    <location>
        <begin position="77"/>
        <end position="240"/>
    </location>
</feature>
<dbReference type="EMBL" id="MHLC01000026">
    <property type="protein sequence ID" value="OGZ00857.1"/>
    <property type="molecule type" value="Genomic_DNA"/>
</dbReference>
<proteinExistence type="predicted"/>
<dbReference type="InterPro" id="IPR006342">
    <property type="entry name" value="FkbM_mtfrase"/>
</dbReference>
<dbReference type="PANTHER" id="PTHR34203:SF13">
    <property type="entry name" value="EXPRESSED PROTEIN"/>
    <property type="match status" value="1"/>
</dbReference>